<dbReference type="Proteomes" id="UP000199656">
    <property type="component" value="Unassembled WGS sequence"/>
</dbReference>
<evidence type="ECO:0000256" key="1">
    <source>
        <dbReference type="SAM" id="SignalP"/>
    </source>
</evidence>
<dbReference type="RefSeq" id="WP_139169988.1">
    <property type="nucleotide sequence ID" value="NZ_BKAT01000013.1"/>
</dbReference>
<evidence type="ECO:0000313" key="2">
    <source>
        <dbReference type="EMBL" id="SEA28855.1"/>
    </source>
</evidence>
<dbReference type="SUPFAM" id="SSF56935">
    <property type="entry name" value="Porins"/>
    <property type="match status" value="1"/>
</dbReference>
<protein>
    <recommendedName>
        <fullName evidence="4">Long-chain fatty acid transport protein</fullName>
    </recommendedName>
</protein>
<feature type="chain" id="PRO_5011513294" description="Long-chain fatty acid transport protein" evidence="1">
    <location>
        <begin position="22"/>
        <end position="409"/>
    </location>
</feature>
<organism evidence="2 3">
    <name type="scientific">Chitinophaga terrae</name>
    <name type="common">ex Kim and Jung 2007</name>
    <dbReference type="NCBI Taxonomy" id="408074"/>
    <lineage>
        <taxon>Bacteria</taxon>
        <taxon>Pseudomonadati</taxon>
        <taxon>Bacteroidota</taxon>
        <taxon>Chitinophagia</taxon>
        <taxon>Chitinophagales</taxon>
        <taxon>Chitinophagaceae</taxon>
        <taxon>Chitinophaga</taxon>
    </lineage>
</organism>
<dbReference type="Gene3D" id="2.40.160.60">
    <property type="entry name" value="Outer membrane protein transport protein (OMPP1/FadL/TodX)"/>
    <property type="match status" value="1"/>
</dbReference>
<keyword evidence="3" id="KW-1185">Reference proteome</keyword>
<dbReference type="STRING" id="408074.SAMN05660909_01370"/>
<reference evidence="3" key="1">
    <citation type="submission" date="2016-10" db="EMBL/GenBank/DDBJ databases">
        <authorList>
            <person name="Varghese N."/>
            <person name="Submissions S."/>
        </authorList>
    </citation>
    <scope>NUCLEOTIDE SEQUENCE [LARGE SCALE GENOMIC DNA]</scope>
    <source>
        <strain evidence="3">DSM 23920</strain>
    </source>
</reference>
<gene>
    <name evidence="2" type="ORF">SAMN05660909_01370</name>
</gene>
<feature type="signal peptide" evidence="1">
    <location>
        <begin position="1"/>
        <end position="21"/>
    </location>
</feature>
<keyword evidence="1" id="KW-0732">Signal</keyword>
<accession>A0A1H3ZYR8</accession>
<dbReference type="EMBL" id="FNRL01000005">
    <property type="protein sequence ID" value="SEA28855.1"/>
    <property type="molecule type" value="Genomic_DNA"/>
</dbReference>
<proteinExistence type="predicted"/>
<evidence type="ECO:0000313" key="3">
    <source>
        <dbReference type="Proteomes" id="UP000199656"/>
    </source>
</evidence>
<name>A0A1H3ZYR8_9BACT</name>
<sequence>MRIKLYSGLLLLSLTSLTAKAQHGLNSIYSAYGIGDLETRDYSRNFGMGSAGIGRHHPGYLNELNPASYGALPSQNFMFDIAIRGQQVSYQGTGISQTAGDLNFKRLAVGFKAAKFWGFSAGITPFSSIDYKITNQQYMSGTGAPIIATTTGTGGLNRAYLSNGFQINKHFSAGVSTAFLFGPLNTSKYIGNDSVQTQYNKYAFNPNFTAGAQYTGKVWGDWNLGLGATYRFKTTLKIQEKLAIVALDGSTLYTKEQDPSSFTIPTEIGSGISLSNGTFTWVADYRRQQWNTLKEKGANYSYQDGERFATGIEYAIQKKYYNLSYEGAILQAGFSYNKLPLVIGATQVKDVSGTLGVSLPNRNGQLRYYLGLEAGQRGSNGGAMVKETYFNAMFNFSLRDLWFLKRLSQ</sequence>
<dbReference type="AlphaFoldDB" id="A0A1H3ZYR8"/>
<evidence type="ECO:0008006" key="4">
    <source>
        <dbReference type="Google" id="ProtNLM"/>
    </source>
</evidence>
<dbReference type="OrthoDB" id="1491239at2"/>